<comment type="similarity">
    <text evidence="1">Belongs to the selenium-binding protein family.</text>
</comment>
<reference evidence="4" key="1">
    <citation type="submission" date="2023-01" db="EMBL/GenBank/DDBJ databases">
        <title>Key to firefly adult light organ development and bioluminescence: homeobox transcription factors regulate luciferase expression and transportation to peroxisome.</title>
        <authorList>
            <person name="Fu X."/>
        </authorList>
    </citation>
    <scope>NUCLEOTIDE SEQUENCE [LARGE SCALE GENOMIC DNA]</scope>
</reference>
<accession>A0AAN7PV28</accession>
<dbReference type="PANTHER" id="PTHR23300:SF0">
    <property type="entry name" value="METHANETHIOL OXIDASE"/>
    <property type="match status" value="1"/>
</dbReference>
<keyword evidence="2" id="KW-0711">Selenium</keyword>
<organism evidence="3 4">
    <name type="scientific">Aquatica leii</name>
    <dbReference type="NCBI Taxonomy" id="1421715"/>
    <lineage>
        <taxon>Eukaryota</taxon>
        <taxon>Metazoa</taxon>
        <taxon>Ecdysozoa</taxon>
        <taxon>Arthropoda</taxon>
        <taxon>Hexapoda</taxon>
        <taxon>Insecta</taxon>
        <taxon>Pterygota</taxon>
        <taxon>Neoptera</taxon>
        <taxon>Endopterygota</taxon>
        <taxon>Coleoptera</taxon>
        <taxon>Polyphaga</taxon>
        <taxon>Elateriformia</taxon>
        <taxon>Elateroidea</taxon>
        <taxon>Lampyridae</taxon>
        <taxon>Luciolinae</taxon>
        <taxon>Aquatica</taxon>
    </lineage>
</organism>
<name>A0AAN7PV28_9COLE</name>
<dbReference type="GO" id="GO:0008430">
    <property type="term" value="F:selenium binding"/>
    <property type="evidence" value="ECO:0007669"/>
    <property type="project" value="InterPro"/>
</dbReference>
<proteinExistence type="inferred from homology"/>
<dbReference type="Proteomes" id="UP001353858">
    <property type="component" value="Unassembled WGS sequence"/>
</dbReference>
<evidence type="ECO:0008006" key="5">
    <source>
        <dbReference type="Google" id="ProtNLM"/>
    </source>
</evidence>
<dbReference type="AlphaFoldDB" id="A0AAN7PV28"/>
<comment type="caution">
    <text evidence="3">The sequence shown here is derived from an EMBL/GenBank/DDBJ whole genome shotgun (WGS) entry which is preliminary data.</text>
</comment>
<evidence type="ECO:0000256" key="2">
    <source>
        <dbReference type="ARBA" id="ARBA00023266"/>
    </source>
</evidence>
<evidence type="ECO:0000256" key="1">
    <source>
        <dbReference type="ARBA" id="ARBA00005606"/>
    </source>
</evidence>
<dbReference type="Pfam" id="PF05694">
    <property type="entry name" value="SBP56"/>
    <property type="match status" value="1"/>
</dbReference>
<dbReference type="SUPFAM" id="SSF75011">
    <property type="entry name" value="3-carboxy-cis,cis-mucoante lactonizing enzyme"/>
    <property type="match status" value="1"/>
</dbReference>
<gene>
    <name evidence="3" type="ORF">RN001_009143</name>
</gene>
<dbReference type="PANTHER" id="PTHR23300">
    <property type="entry name" value="METHANETHIOL OXIDASE"/>
    <property type="match status" value="1"/>
</dbReference>
<evidence type="ECO:0000313" key="4">
    <source>
        <dbReference type="Proteomes" id="UP001353858"/>
    </source>
</evidence>
<dbReference type="EMBL" id="JARPUR010000004">
    <property type="protein sequence ID" value="KAK4876637.1"/>
    <property type="molecule type" value="Genomic_DNA"/>
</dbReference>
<protein>
    <recommendedName>
        <fullName evidence="5">Methanethiol oxidase</fullName>
    </recommendedName>
</protein>
<dbReference type="InterPro" id="IPR008826">
    <property type="entry name" value="Se-bd"/>
</dbReference>
<keyword evidence="4" id="KW-1185">Reference proteome</keyword>
<evidence type="ECO:0000313" key="3">
    <source>
        <dbReference type="EMBL" id="KAK4876637.1"/>
    </source>
</evidence>
<sequence length="458" mass="52655">MSSSTKGPGYPTPLYAMVYGPREEILYVGFNDPNPLNGKSDFLGTIDVDPNSPTYCKMIHKTYTEYPDDQLHHFGWNVCSSCYRDRSCRHPCIRDKLVLPGLESKRVYIMDTGKNSRAPEMYKIIDATEISKFNCSYLHTTHCLPTGEIMISFYGDNEGNFKGNFLLFDTKTFKIKGLWNKNSFKSAYDFWYQPYHDILAVTEFGAPKELKKGFEVCQIPQYGRHLNLYSWSTKKLIKRIDLGDDGIIGLAVRFLHDPKESRAFFLGSLNSHVFRLFKKDNSDWSVQKVISVNPKKVSGWILDYMPGLISDLIISLDDKYMYITNYLHGDVRQYDISNREKPILTVLEDQDLKVQPDPVIIKGKKLNGGPHRMQLSLDGKRLYVSSGLYTPWDRHLYPDNFIYGGFLVKIDCNIEHGGMTLDTDFYVNFNEENNGPLFPHEIRYPGGDCSSDIWLADD</sequence>